<feature type="compositionally biased region" description="Basic and acidic residues" evidence="1">
    <location>
        <begin position="22"/>
        <end position="33"/>
    </location>
</feature>
<dbReference type="AlphaFoldDB" id="A0A5B7GAV7"/>
<sequence length="129" mass="14914">MHRLSLPLVNERRERKRRRKEGKQMREYRRERGQPGAQQLPPRRRGGGRRGLGIDSLFAGYPEVHPGTLAPTALHALEEPSPHPLTHSSLLRVYLLCRGNGWAVTGRLWRRYGRQFKAATPFTKNHHNP</sequence>
<gene>
    <name evidence="2" type="ORF">E2C01_051176</name>
</gene>
<evidence type="ECO:0000313" key="2">
    <source>
        <dbReference type="EMBL" id="MPC57201.1"/>
    </source>
</evidence>
<accession>A0A5B7GAV7</accession>
<name>A0A5B7GAV7_PORTR</name>
<organism evidence="2 3">
    <name type="scientific">Portunus trituberculatus</name>
    <name type="common">Swimming crab</name>
    <name type="synonym">Neptunus trituberculatus</name>
    <dbReference type="NCBI Taxonomy" id="210409"/>
    <lineage>
        <taxon>Eukaryota</taxon>
        <taxon>Metazoa</taxon>
        <taxon>Ecdysozoa</taxon>
        <taxon>Arthropoda</taxon>
        <taxon>Crustacea</taxon>
        <taxon>Multicrustacea</taxon>
        <taxon>Malacostraca</taxon>
        <taxon>Eumalacostraca</taxon>
        <taxon>Eucarida</taxon>
        <taxon>Decapoda</taxon>
        <taxon>Pleocyemata</taxon>
        <taxon>Brachyura</taxon>
        <taxon>Eubrachyura</taxon>
        <taxon>Portunoidea</taxon>
        <taxon>Portunidae</taxon>
        <taxon>Portuninae</taxon>
        <taxon>Portunus</taxon>
    </lineage>
</organism>
<dbReference type="EMBL" id="VSRR010014585">
    <property type="protein sequence ID" value="MPC57201.1"/>
    <property type="molecule type" value="Genomic_DNA"/>
</dbReference>
<feature type="region of interest" description="Disordered" evidence="1">
    <location>
        <begin position="1"/>
        <end position="52"/>
    </location>
</feature>
<comment type="caution">
    <text evidence="2">The sequence shown here is derived from an EMBL/GenBank/DDBJ whole genome shotgun (WGS) entry which is preliminary data.</text>
</comment>
<keyword evidence="3" id="KW-1185">Reference proteome</keyword>
<dbReference type="Proteomes" id="UP000324222">
    <property type="component" value="Unassembled WGS sequence"/>
</dbReference>
<proteinExistence type="predicted"/>
<reference evidence="2 3" key="1">
    <citation type="submission" date="2019-05" db="EMBL/GenBank/DDBJ databases">
        <title>Another draft genome of Portunus trituberculatus and its Hox gene families provides insights of decapod evolution.</title>
        <authorList>
            <person name="Jeong J.-H."/>
            <person name="Song I."/>
            <person name="Kim S."/>
            <person name="Choi T."/>
            <person name="Kim D."/>
            <person name="Ryu S."/>
            <person name="Kim W."/>
        </authorList>
    </citation>
    <scope>NUCLEOTIDE SEQUENCE [LARGE SCALE GENOMIC DNA]</scope>
    <source>
        <tissue evidence="2">Muscle</tissue>
    </source>
</reference>
<protein>
    <submittedName>
        <fullName evidence="2">Uncharacterized protein</fullName>
    </submittedName>
</protein>
<evidence type="ECO:0000313" key="3">
    <source>
        <dbReference type="Proteomes" id="UP000324222"/>
    </source>
</evidence>
<evidence type="ECO:0000256" key="1">
    <source>
        <dbReference type="SAM" id="MobiDB-lite"/>
    </source>
</evidence>